<keyword evidence="3" id="KW-1185">Reference proteome</keyword>
<feature type="region of interest" description="Disordered" evidence="1">
    <location>
        <begin position="1"/>
        <end position="124"/>
    </location>
</feature>
<protein>
    <submittedName>
        <fullName evidence="2">Unnamed protein product</fullName>
    </submittedName>
</protein>
<organism evidence="2 3">
    <name type="scientific">Ambrosiozyma monospora</name>
    <name type="common">Yeast</name>
    <name type="synonym">Endomycopsis monosporus</name>
    <dbReference type="NCBI Taxonomy" id="43982"/>
    <lineage>
        <taxon>Eukaryota</taxon>
        <taxon>Fungi</taxon>
        <taxon>Dikarya</taxon>
        <taxon>Ascomycota</taxon>
        <taxon>Saccharomycotina</taxon>
        <taxon>Pichiomycetes</taxon>
        <taxon>Pichiales</taxon>
        <taxon>Pichiaceae</taxon>
        <taxon>Ambrosiozyma</taxon>
    </lineage>
</organism>
<feature type="compositionally biased region" description="Polar residues" evidence="1">
    <location>
        <begin position="44"/>
        <end position="82"/>
    </location>
</feature>
<dbReference type="AlphaFoldDB" id="A0A9W6YW73"/>
<feature type="compositionally biased region" description="Basic and acidic residues" evidence="1">
    <location>
        <begin position="101"/>
        <end position="110"/>
    </location>
</feature>
<proteinExistence type="predicted"/>
<name>A0A9W6YW73_AMBMO</name>
<sequence length="423" mass="46786">MEPPPSRDSSPPPPGSPGVTTNSRVTGNTPETSHPSDSGHHKVPNTSSGTTAPNKPQTNSLHNGESFAFTTSDISNSNNVSTGPVLVTNHPTFESIDPWTDNEKSSDKKILSQKPGNPHNSTKALTETKPATKLTMAQILAKTGPSQCLLSDGNMLEPSIPKNSIPLHHEITDKLEDFRSEGKEVDNLLKFKVKPSLIQNMPSKKEIFNSLEAYRQANPDLLKFSVRFLDHSDSADIIHLSTPAPQASVIDGTTTAQRAMNLATKVKTLVNKLNNATFDYSTNLTFNLEHIDFKSTADLFTFNISIPSSLMENHDAIIDQLFPTEHFERILLKSPDRWDIIQLPLTSCYNVQMLARPFKGTETRIPNLYPYKASKGPQLTKLTHAQRLLNVHVVSRKDIMFANAAPDSNIMIPSSTRKDSWRF</sequence>
<dbReference type="Proteomes" id="UP001165063">
    <property type="component" value="Unassembled WGS sequence"/>
</dbReference>
<evidence type="ECO:0000313" key="3">
    <source>
        <dbReference type="Proteomes" id="UP001165063"/>
    </source>
</evidence>
<evidence type="ECO:0000313" key="2">
    <source>
        <dbReference type="EMBL" id="GMG23693.1"/>
    </source>
</evidence>
<feature type="compositionally biased region" description="Polar residues" evidence="1">
    <location>
        <begin position="114"/>
        <end position="124"/>
    </location>
</feature>
<feature type="compositionally biased region" description="Polar residues" evidence="1">
    <location>
        <begin position="18"/>
        <end position="36"/>
    </location>
</feature>
<evidence type="ECO:0000256" key="1">
    <source>
        <dbReference type="SAM" id="MobiDB-lite"/>
    </source>
</evidence>
<feature type="compositionally biased region" description="Pro residues" evidence="1">
    <location>
        <begin position="1"/>
        <end position="16"/>
    </location>
</feature>
<gene>
    <name evidence="2" type="ORF">Amon01_000283100</name>
</gene>
<reference evidence="2" key="1">
    <citation type="submission" date="2023-04" db="EMBL/GenBank/DDBJ databases">
        <title>Ambrosiozyma monospora NBRC 1965.</title>
        <authorList>
            <person name="Ichikawa N."/>
            <person name="Sato H."/>
            <person name="Tonouchi N."/>
        </authorList>
    </citation>
    <scope>NUCLEOTIDE SEQUENCE</scope>
    <source>
        <strain evidence="2">NBRC 1965</strain>
    </source>
</reference>
<dbReference type="EMBL" id="BSXU01001089">
    <property type="protein sequence ID" value="GMG23693.1"/>
    <property type="molecule type" value="Genomic_DNA"/>
</dbReference>
<comment type="caution">
    <text evidence="2">The sequence shown here is derived from an EMBL/GenBank/DDBJ whole genome shotgun (WGS) entry which is preliminary data.</text>
</comment>
<accession>A0A9W6YW73</accession>